<evidence type="ECO:0000256" key="3">
    <source>
        <dbReference type="ARBA" id="ARBA00011276"/>
    </source>
</evidence>
<keyword evidence="7" id="KW-0256">Endoplasmic reticulum</keyword>
<sequence>MRLSILIPSVWVFLLHFVVSVYQDQVGVLDWHKTLIGKSKLMLDDKLRNDIMFSVSENNVLAAINITNSKLVWRQVGQPGEKIFDLKQFNDKIFTVSGDSSQYFRMWDKDTGLLSWEYVNPKPSFKAGGAFLEYDETNLLAAVGTSVFRFEAASGKLLWSRDLSKYTADFGRVISFKDKVYALGNLEGSKKGIRVAVLKLADGSLVKEYNSGPGQSLDSDNFVILHSELLNPYILWRDQGNIVWFVHKLGITNPEFVTSHAKLFQLELMPPAMLTSIIVPIYIKGSNPMIALLYSNFGKGKAVIASLSENNFEPEFTKIIDFEHSLPNYGRSTMFVSQKGIVSSLSITKKNYFKFKAIDIPNWGKILYSGFAKFPSTFGPGRAQSIFTNLNATNFVVQSNDGQLYGYSPSEGQKIVEVSDSLSPVWSRDESLASTVDSVFVHYTPAKQTTEGNIIQRSSEFPWIANWILRIHDHSLSLYKFITSKFFVLFDNDPKKNTTPGSSSSNLFSTMVVFINKFGRVSAYDSNTGNQLWGVQLKHESDDSPRVIKRPWLKLQKIYSSQEHNSHSPTIVISGLDGEMKTVFTTIDALSGTIVPNLTKNLDTRVNKIIETDMVDQETLQKVYILLSLNKGNITAMCWPPNPVLSSASSDVYFNIGNKPGSQALQGYKATLSRSIPTDPDQTSSQSSSQTQSVSIDINKVWEFNLSSENLQLLTSSSLKPNMRVSSIGRILSNRKVLYRYLNPNMMSILASSKDSRQGLKLFIIDRVSGRILYSAEHKNAYVGDIEAKKPLVVMYENWAVYYFSSQNPSLPQTSTDDEATPSDTAVSHPGYTIISLELFESDVPDSISSKKTFSSYDVEKPYVLTQSYLIPNALSSLGVTRTFNSISMPNLILALRNSPLSLVPFSEVDPRRSNPSLDKSLESSYLKPYEPSIEISANEMISYSLSIKGVNTLKSTFTSLESTTLILATGLDVFCSQESPSGKFDELTPSFSKWNLSLTIFLLLVASIVVAPFAKKKVLSDLWN</sequence>
<evidence type="ECO:0000259" key="14">
    <source>
        <dbReference type="Pfam" id="PF25293"/>
    </source>
</evidence>
<keyword evidence="8 11" id="KW-1133">Transmembrane helix</keyword>
<evidence type="ECO:0000259" key="13">
    <source>
        <dbReference type="Pfam" id="PF07774"/>
    </source>
</evidence>
<feature type="domain" description="ER membrane protein complex subunit 1 C-terminal" evidence="13">
    <location>
        <begin position="797"/>
        <end position="1024"/>
    </location>
</feature>
<comment type="similarity">
    <text evidence="2">Belongs to the EMC1 family.</text>
</comment>
<evidence type="ECO:0000256" key="7">
    <source>
        <dbReference type="ARBA" id="ARBA00022824"/>
    </source>
</evidence>
<dbReference type="STRING" id="133381.A0A2T9ZJC4"/>
<dbReference type="Gene3D" id="2.130.10.10">
    <property type="entry name" value="YVTN repeat-like/Quinoprotein amine dehydrogenase"/>
    <property type="match status" value="1"/>
</dbReference>
<feature type="chain" id="PRO_5015519182" description="ER membrane protein complex subunit 1" evidence="12">
    <location>
        <begin position="24"/>
        <end position="1025"/>
    </location>
</feature>
<evidence type="ECO:0000256" key="4">
    <source>
        <dbReference type="ARBA" id="ARBA00020824"/>
    </source>
</evidence>
<comment type="subcellular location">
    <subcellularLocation>
        <location evidence="1">Endoplasmic reticulum membrane</location>
        <topology evidence="1">Single-pass type I membrane protein</topology>
    </subcellularLocation>
</comment>
<dbReference type="GO" id="GO:0072546">
    <property type="term" value="C:EMC complex"/>
    <property type="evidence" value="ECO:0007669"/>
    <property type="project" value="InterPro"/>
</dbReference>
<dbReference type="PANTHER" id="PTHR21573:SF0">
    <property type="entry name" value="ER MEMBRANE PROTEIN COMPLEX SUBUNIT 1"/>
    <property type="match status" value="1"/>
</dbReference>
<evidence type="ECO:0000313" key="15">
    <source>
        <dbReference type="EMBL" id="PVV04716.1"/>
    </source>
</evidence>
<evidence type="ECO:0000256" key="8">
    <source>
        <dbReference type="ARBA" id="ARBA00022989"/>
    </source>
</evidence>
<dbReference type="InterPro" id="IPR026895">
    <property type="entry name" value="EMC1"/>
</dbReference>
<name>A0A2T9ZJC4_9FUNG</name>
<evidence type="ECO:0000256" key="12">
    <source>
        <dbReference type="SAM" id="SignalP"/>
    </source>
</evidence>
<evidence type="ECO:0000256" key="5">
    <source>
        <dbReference type="ARBA" id="ARBA00022692"/>
    </source>
</evidence>
<evidence type="ECO:0000256" key="6">
    <source>
        <dbReference type="ARBA" id="ARBA00022729"/>
    </source>
</evidence>
<gene>
    <name evidence="15" type="ORF">BB560_000770</name>
</gene>
<dbReference type="PANTHER" id="PTHR21573">
    <property type="entry name" value="ER MEMBRANE PROTEIN COMPLEX SUBUNIT 1"/>
    <property type="match status" value="1"/>
</dbReference>
<keyword evidence="6 12" id="KW-0732">Signal</keyword>
<dbReference type="OrthoDB" id="28092at2759"/>
<organism evidence="15 16">
    <name type="scientific">Smittium megazygosporum</name>
    <dbReference type="NCBI Taxonomy" id="133381"/>
    <lineage>
        <taxon>Eukaryota</taxon>
        <taxon>Fungi</taxon>
        <taxon>Fungi incertae sedis</taxon>
        <taxon>Zoopagomycota</taxon>
        <taxon>Kickxellomycotina</taxon>
        <taxon>Harpellomycetes</taxon>
        <taxon>Harpellales</taxon>
        <taxon>Legeriomycetaceae</taxon>
        <taxon>Smittium</taxon>
    </lineage>
</organism>
<reference evidence="15 16" key="1">
    <citation type="journal article" date="2018" name="MBio">
        <title>Comparative Genomics Reveals the Core Gene Toolbox for the Fungus-Insect Symbiosis.</title>
        <authorList>
            <person name="Wang Y."/>
            <person name="Stata M."/>
            <person name="Wang W."/>
            <person name="Stajich J.E."/>
            <person name="White M.M."/>
            <person name="Moncalvo J.M."/>
        </authorList>
    </citation>
    <scope>NUCLEOTIDE SEQUENCE [LARGE SCALE GENOMIC DNA]</scope>
    <source>
        <strain evidence="15 16">SC-DP-2</strain>
    </source>
</reference>
<keyword evidence="5 11" id="KW-0812">Transmembrane</keyword>
<dbReference type="Proteomes" id="UP000245609">
    <property type="component" value="Unassembled WGS sequence"/>
</dbReference>
<comment type="caution">
    <text evidence="15">The sequence shown here is derived from an EMBL/GenBank/DDBJ whole genome shotgun (WGS) entry which is preliminary data.</text>
</comment>
<comment type="subunit">
    <text evidence="3">Component of the ER membrane protein complex (EMC).</text>
</comment>
<evidence type="ECO:0000256" key="11">
    <source>
        <dbReference type="SAM" id="Phobius"/>
    </source>
</evidence>
<keyword evidence="16" id="KW-1185">Reference proteome</keyword>
<keyword evidence="10" id="KW-0325">Glycoprotein</keyword>
<dbReference type="InterPro" id="IPR011678">
    <property type="entry name" value="EMC1_C"/>
</dbReference>
<evidence type="ECO:0000256" key="2">
    <source>
        <dbReference type="ARBA" id="ARBA00007904"/>
    </source>
</evidence>
<dbReference type="SUPFAM" id="SSF50998">
    <property type="entry name" value="Quinoprotein alcohol dehydrogenase-like"/>
    <property type="match status" value="1"/>
</dbReference>
<keyword evidence="9 11" id="KW-0472">Membrane</keyword>
<dbReference type="InterPro" id="IPR015943">
    <property type="entry name" value="WD40/YVTN_repeat-like_dom_sf"/>
</dbReference>
<evidence type="ECO:0000313" key="16">
    <source>
        <dbReference type="Proteomes" id="UP000245609"/>
    </source>
</evidence>
<feature type="signal peptide" evidence="12">
    <location>
        <begin position="1"/>
        <end position="23"/>
    </location>
</feature>
<dbReference type="AlphaFoldDB" id="A0A2T9ZJC4"/>
<dbReference type="EMBL" id="MBFS01000087">
    <property type="protein sequence ID" value="PVV04716.1"/>
    <property type="molecule type" value="Genomic_DNA"/>
</dbReference>
<dbReference type="Pfam" id="PF07774">
    <property type="entry name" value="EMC1_C"/>
    <property type="match status" value="1"/>
</dbReference>
<protein>
    <recommendedName>
        <fullName evidence="4">ER membrane protein complex subunit 1</fullName>
    </recommendedName>
</protein>
<evidence type="ECO:0000256" key="9">
    <source>
        <dbReference type="ARBA" id="ARBA00023136"/>
    </source>
</evidence>
<dbReference type="GO" id="GO:0034975">
    <property type="term" value="P:protein folding in endoplasmic reticulum"/>
    <property type="evidence" value="ECO:0007669"/>
    <property type="project" value="TreeGrafter"/>
</dbReference>
<feature type="domain" description="EMC1 first beta-propeller" evidence="14">
    <location>
        <begin position="21"/>
        <end position="210"/>
    </location>
</feature>
<dbReference type="Pfam" id="PF25293">
    <property type="entry name" value="Beta-prop_EMC1_N"/>
    <property type="match status" value="1"/>
</dbReference>
<accession>A0A2T9ZJC4</accession>
<evidence type="ECO:0000256" key="10">
    <source>
        <dbReference type="ARBA" id="ARBA00023180"/>
    </source>
</evidence>
<dbReference type="InterPro" id="IPR011047">
    <property type="entry name" value="Quinoprotein_ADH-like_sf"/>
</dbReference>
<proteinExistence type="inferred from homology"/>
<evidence type="ECO:0000256" key="1">
    <source>
        <dbReference type="ARBA" id="ARBA00004115"/>
    </source>
</evidence>
<dbReference type="InterPro" id="IPR058545">
    <property type="entry name" value="Beta-prop_EMC1_1st"/>
</dbReference>
<feature type="transmembrane region" description="Helical" evidence="11">
    <location>
        <begin position="995"/>
        <end position="1015"/>
    </location>
</feature>